<feature type="transmembrane region" description="Helical" evidence="5">
    <location>
        <begin position="63"/>
        <end position="88"/>
    </location>
</feature>
<feature type="transmembrane region" description="Helical" evidence="5">
    <location>
        <begin position="388"/>
        <end position="408"/>
    </location>
</feature>
<sequence>MSSIAPSASAGPGWRHEITRAQWTVLAATTLGWALDGLDSSLFTLVVGQTTGELLPGLAPASLSFWTGLAVTIYLTGWALGAVVFGALADYIGRVRVLMIGVLAYSIFTGLAAFAPNYGSFVTLRFLAGLGSGVELPIGAALVAEAWNNRFRAKATGIMMSGLAIGFFLATLVYRFVGPYGWRPVMLVGVVPALLVLFIRRHVEEPESMAVVRERRAERRLARTAGAERTSADRFVLVQLFTRPLLRRTVLCTLIAAGALFAFWSVTTWTPAVIRGVVAKDGITGTAAVPYVSNAMAMLYLGGVVGYAVWGFIADAIGRKRAYAVSLVLAVLGVGLLYPLADSYTAYLIGLPVVGFGVYSLFSGNSVYFPELFGPAVRASAIAVTNSIGRLATAAGPLLAGIIAAQWFGGSLALAIASVSGLVLLAVIGLAMLPETHGSMALADDQLVTTDATAPVPATVPARRTT</sequence>
<dbReference type="EMBL" id="BAAAYR010000004">
    <property type="protein sequence ID" value="GAA3570982.1"/>
    <property type="molecule type" value="Genomic_DNA"/>
</dbReference>
<dbReference type="PROSITE" id="PS00217">
    <property type="entry name" value="SUGAR_TRANSPORT_2"/>
    <property type="match status" value="1"/>
</dbReference>
<evidence type="ECO:0000256" key="1">
    <source>
        <dbReference type="ARBA" id="ARBA00004651"/>
    </source>
</evidence>
<evidence type="ECO:0000259" key="6">
    <source>
        <dbReference type="PROSITE" id="PS50850"/>
    </source>
</evidence>
<feature type="transmembrane region" description="Helical" evidence="5">
    <location>
        <begin position="347"/>
        <end position="368"/>
    </location>
</feature>
<comment type="subcellular location">
    <subcellularLocation>
        <location evidence="1">Cell membrane</location>
        <topology evidence="1">Multi-pass membrane protein</topology>
    </subcellularLocation>
</comment>
<dbReference type="InterPro" id="IPR020846">
    <property type="entry name" value="MFS_dom"/>
</dbReference>
<evidence type="ECO:0000313" key="7">
    <source>
        <dbReference type="EMBL" id="GAA3570982.1"/>
    </source>
</evidence>
<dbReference type="SUPFAM" id="SSF103473">
    <property type="entry name" value="MFS general substrate transporter"/>
    <property type="match status" value="1"/>
</dbReference>
<dbReference type="Pfam" id="PF07690">
    <property type="entry name" value="MFS_1"/>
    <property type="match status" value="2"/>
</dbReference>
<dbReference type="Gene3D" id="1.20.1250.20">
    <property type="entry name" value="MFS general substrate transporter like domains"/>
    <property type="match status" value="2"/>
</dbReference>
<dbReference type="Proteomes" id="UP001500767">
    <property type="component" value="Unassembled WGS sequence"/>
</dbReference>
<feature type="transmembrane region" description="Helical" evidence="5">
    <location>
        <begin position="121"/>
        <end position="143"/>
    </location>
</feature>
<reference evidence="8" key="1">
    <citation type="journal article" date="2019" name="Int. J. Syst. Evol. Microbiol.">
        <title>The Global Catalogue of Microorganisms (GCM) 10K type strain sequencing project: providing services to taxonomists for standard genome sequencing and annotation.</title>
        <authorList>
            <consortium name="The Broad Institute Genomics Platform"/>
            <consortium name="The Broad Institute Genome Sequencing Center for Infectious Disease"/>
            <person name="Wu L."/>
            <person name="Ma J."/>
        </authorList>
    </citation>
    <scope>NUCLEOTIDE SEQUENCE [LARGE SCALE GENOMIC DNA]</scope>
    <source>
        <strain evidence="8">JCM 16540</strain>
    </source>
</reference>
<keyword evidence="8" id="KW-1185">Reference proteome</keyword>
<dbReference type="InterPro" id="IPR036259">
    <property type="entry name" value="MFS_trans_sf"/>
</dbReference>
<feature type="transmembrane region" description="Helical" evidence="5">
    <location>
        <begin position="180"/>
        <end position="199"/>
    </location>
</feature>
<evidence type="ECO:0000256" key="3">
    <source>
        <dbReference type="ARBA" id="ARBA00022989"/>
    </source>
</evidence>
<dbReference type="PANTHER" id="PTHR23508:SF10">
    <property type="entry name" value="CARBOXYLIC ACID TRANSPORTER PROTEIN HOMOLOG"/>
    <property type="match status" value="1"/>
</dbReference>
<evidence type="ECO:0000256" key="4">
    <source>
        <dbReference type="ARBA" id="ARBA00023136"/>
    </source>
</evidence>
<keyword evidence="4 5" id="KW-0472">Membrane</keyword>
<protein>
    <submittedName>
        <fullName evidence="7">MFS transporter</fullName>
    </submittedName>
</protein>
<feature type="domain" description="Major facilitator superfamily (MFS) profile" evidence="6">
    <location>
        <begin position="25"/>
        <end position="437"/>
    </location>
</feature>
<feature type="transmembrane region" description="Helical" evidence="5">
    <location>
        <begin position="322"/>
        <end position="341"/>
    </location>
</feature>
<keyword evidence="3 5" id="KW-1133">Transmembrane helix</keyword>
<gene>
    <name evidence="7" type="ORF">GCM10022197_29300</name>
</gene>
<keyword evidence="2 5" id="KW-0812">Transmembrane</keyword>
<dbReference type="PROSITE" id="PS50850">
    <property type="entry name" value="MFS"/>
    <property type="match status" value="1"/>
</dbReference>
<dbReference type="InterPro" id="IPR005829">
    <property type="entry name" value="Sugar_transporter_CS"/>
</dbReference>
<feature type="transmembrane region" description="Helical" evidence="5">
    <location>
        <begin position="250"/>
        <end position="271"/>
    </location>
</feature>
<accession>A0ABP6XQJ5</accession>
<feature type="transmembrane region" description="Helical" evidence="5">
    <location>
        <begin position="291"/>
        <end position="310"/>
    </location>
</feature>
<feature type="transmembrane region" description="Helical" evidence="5">
    <location>
        <begin position="95"/>
        <end position="115"/>
    </location>
</feature>
<dbReference type="PANTHER" id="PTHR23508">
    <property type="entry name" value="CARBOXYLIC ACID TRANSPORTER PROTEIN HOMOLOG"/>
    <property type="match status" value="1"/>
</dbReference>
<comment type="caution">
    <text evidence="7">The sequence shown here is derived from an EMBL/GenBank/DDBJ whole genome shotgun (WGS) entry which is preliminary data.</text>
</comment>
<dbReference type="InterPro" id="IPR011701">
    <property type="entry name" value="MFS"/>
</dbReference>
<feature type="transmembrane region" description="Helical" evidence="5">
    <location>
        <begin position="155"/>
        <end position="174"/>
    </location>
</feature>
<name>A0ABP6XQJ5_9ACTN</name>
<evidence type="ECO:0000256" key="2">
    <source>
        <dbReference type="ARBA" id="ARBA00022692"/>
    </source>
</evidence>
<evidence type="ECO:0000256" key="5">
    <source>
        <dbReference type="SAM" id="Phobius"/>
    </source>
</evidence>
<proteinExistence type="predicted"/>
<dbReference type="RefSeq" id="WP_204913365.1">
    <property type="nucleotide sequence ID" value="NZ_BAAAYR010000004.1"/>
</dbReference>
<organism evidence="7 8">
    <name type="scientific">Microlunatus spumicola</name>
    <dbReference type="NCBI Taxonomy" id="81499"/>
    <lineage>
        <taxon>Bacteria</taxon>
        <taxon>Bacillati</taxon>
        <taxon>Actinomycetota</taxon>
        <taxon>Actinomycetes</taxon>
        <taxon>Propionibacteriales</taxon>
        <taxon>Propionibacteriaceae</taxon>
        <taxon>Microlunatus</taxon>
    </lineage>
</organism>
<feature type="transmembrane region" description="Helical" evidence="5">
    <location>
        <begin position="414"/>
        <end position="433"/>
    </location>
</feature>
<evidence type="ECO:0000313" key="8">
    <source>
        <dbReference type="Proteomes" id="UP001500767"/>
    </source>
</evidence>